<dbReference type="Proteomes" id="UP000756132">
    <property type="component" value="Chromosome 11"/>
</dbReference>
<reference evidence="3" key="2">
    <citation type="journal article" date="2022" name="Microb. Genom.">
        <title>A chromosome-scale genome assembly of the tomato pathogen Cladosporium fulvum reveals a compartmentalized genome architecture and the presence of a dispensable chromosome.</title>
        <authorList>
            <person name="Zaccaron A.Z."/>
            <person name="Chen L.H."/>
            <person name="Samaras A."/>
            <person name="Stergiopoulos I."/>
        </authorList>
    </citation>
    <scope>NUCLEOTIDE SEQUENCE</scope>
    <source>
        <strain evidence="3">Race5_Kim</strain>
    </source>
</reference>
<feature type="coiled-coil region" evidence="1">
    <location>
        <begin position="232"/>
        <end position="259"/>
    </location>
</feature>
<dbReference type="GeneID" id="71993114"/>
<dbReference type="RefSeq" id="XP_047768308.1">
    <property type="nucleotide sequence ID" value="XM_047912384.1"/>
</dbReference>
<evidence type="ECO:0000256" key="2">
    <source>
        <dbReference type="SAM" id="MobiDB-lite"/>
    </source>
</evidence>
<feature type="region of interest" description="Disordered" evidence="2">
    <location>
        <begin position="156"/>
        <end position="177"/>
    </location>
</feature>
<proteinExistence type="predicted"/>
<reference evidence="3" key="1">
    <citation type="submission" date="2021-12" db="EMBL/GenBank/DDBJ databases">
        <authorList>
            <person name="Zaccaron A."/>
            <person name="Stergiopoulos I."/>
        </authorList>
    </citation>
    <scope>NUCLEOTIDE SEQUENCE</scope>
    <source>
        <strain evidence="3">Race5_Kim</strain>
    </source>
</reference>
<dbReference type="OrthoDB" id="10500979at2759"/>
<organism evidence="3 4">
    <name type="scientific">Passalora fulva</name>
    <name type="common">Tomato leaf mold</name>
    <name type="synonym">Cladosporium fulvum</name>
    <dbReference type="NCBI Taxonomy" id="5499"/>
    <lineage>
        <taxon>Eukaryota</taxon>
        <taxon>Fungi</taxon>
        <taxon>Dikarya</taxon>
        <taxon>Ascomycota</taxon>
        <taxon>Pezizomycotina</taxon>
        <taxon>Dothideomycetes</taxon>
        <taxon>Dothideomycetidae</taxon>
        <taxon>Mycosphaerellales</taxon>
        <taxon>Mycosphaerellaceae</taxon>
        <taxon>Fulvia</taxon>
    </lineage>
</organism>
<dbReference type="KEGG" id="ffu:CLAFUR5_13236"/>
<dbReference type="OMA" id="REITHDA"/>
<evidence type="ECO:0000256" key="1">
    <source>
        <dbReference type="SAM" id="Coils"/>
    </source>
</evidence>
<evidence type="ECO:0000313" key="3">
    <source>
        <dbReference type="EMBL" id="UJO23942.1"/>
    </source>
</evidence>
<evidence type="ECO:0000313" key="4">
    <source>
        <dbReference type="Proteomes" id="UP000756132"/>
    </source>
</evidence>
<sequence>MSLSTEPDADLSTTLQYARDYFIENLPSGYAAMSSNDQSQKLRKRQVIETNWNAYIEDCVSEEIKPKQSAYRGHKAKIGDGAPAIPWWQWSMKFLIALDRLSGLTRRKLSFARELKLLEVPKRHKDMTNKARQWSELSAQDVDLIVAGLLKRFEQGPAEASEDGESEDELARDKEEEWPYVKREVQDEVSFAKTESLKESVQLKREITHDADEDVGSSPRKKAKQNHTPAKVATLRARAMRHKEQARRLEAEAFELEAKHLSELA</sequence>
<keyword evidence="4" id="KW-1185">Reference proteome</keyword>
<name>A0A9Q8PK80_PASFU</name>
<protein>
    <submittedName>
        <fullName evidence="3">Uncharacterized protein</fullName>
    </submittedName>
</protein>
<dbReference type="AlphaFoldDB" id="A0A9Q8PK80"/>
<accession>A0A9Q8PK80</accession>
<gene>
    <name evidence="3" type="ORF">CLAFUR5_13236</name>
</gene>
<feature type="region of interest" description="Disordered" evidence="2">
    <location>
        <begin position="202"/>
        <end position="230"/>
    </location>
</feature>
<dbReference type="EMBL" id="CP090173">
    <property type="protein sequence ID" value="UJO23942.1"/>
    <property type="molecule type" value="Genomic_DNA"/>
</dbReference>
<keyword evidence="1" id="KW-0175">Coiled coil</keyword>